<dbReference type="SUPFAM" id="SSF50129">
    <property type="entry name" value="GroES-like"/>
    <property type="match status" value="1"/>
</dbReference>
<dbReference type="GO" id="GO:0016616">
    <property type="term" value="F:oxidoreductase activity, acting on the CH-OH group of donors, NAD or NADP as acceptor"/>
    <property type="evidence" value="ECO:0007669"/>
    <property type="project" value="InterPro"/>
</dbReference>
<gene>
    <name evidence="7" type="ORF">G6F64_000487</name>
</gene>
<protein>
    <recommendedName>
        <fullName evidence="6">Enoyl reductase (ER) domain-containing protein</fullName>
    </recommendedName>
</protein>
<name>A0A9P6XKF0_RHIOR</name>
<keyword evidence="4" id="KW-0560">Oxidoreductase</keyword>
<dbReference type="EMBL" id="JAANQT010000030">
    <property type="protein sequence ID" value="KAG1315644.1"/>
    <property type="molecule type" value="Genomic_DNA"/>
</dbReference>
<dbReference type="PANTHER" id="PTHR42683">
    <property type="entry name" value="ALDEHYDE REDUCTASE"/>
    <property type="match status" value="1"/>
</dbReference>
<evidence type="ECO:0000256" key="1">
    <source>
        <dbReference type="ARBA" id="ARBA00001947"/>
    </source>
</evidence>
<evidence type="ECO:0000256" key="5">
    <source>
        <dbReference type="RuleBase" id="RU361277"/>
    </source>
</evidence>
<dbReference type="InterPro" id="IPR002328">
    <property type="entry name" value="ADH_Zn_CS"/>
</dbReference>
<dbReference type="InterPro" id="IPR047109">
    <property type="entry name" value="CAD-like"/>
</dbReference>
<dbReference type="Proteomes" id="UP000716291">
    <property type="component" value="Unassembled WGS sequence"/>
</dbReference>
<feature type="domain" description="Enoyl reductase (ER)" evidence="6">
    <location>
        <begin position="2"/>
        <end position="346"/>
    </location>
</feature>
<evidence type="ECO:0000259" key="6">
    <source>
        <dbReference type="SMART" id="SM00829"/>
    </source>
</evidence>
<comment type="similarity">
    <text evidence="5">Belongs to the zinc-containing alcohol dehydrogenase family.</text>
</comment>
<dbReference type="Pfam" id="PF08240">
    <property type="entry name" value="ADH_N"/>
    <property type="match status" value="1"/>
</dbReference>
<keyword evidence="2 5" id="KW-0479">Metal-binding</keyword>
<dbReference type="PROSITE" id="PS00059">
    <property type="entry name" value="ADH_ZINC"/>
    <property type="match status" value="1"/>
</dbReference>
<evidence type="ECO:0000256" key="2">
    <source>
        <dbReference type="ARBA" id="ARBA00022723"/>
    </source>
</evidence>
<reference evidence="7" key="1">
    <citation type="journal article" date="2020" name="Microb. Genom.">
        <title>Genetic diversity of clinical and environmental Mucorales isolates obtained from an investigation of mucormycosis cases among solid organ transplant recipients.</title>
        <authorList>
            <person name="Nguyen M.H."/>
            <person name="Kaul D."/>
            <person name="Muto C."/>
            <person name="Cheng S.J."/>
            <person name="Richter R.A."/>
            <person name="Bruno V.M."/>
            <person name="Liu G."/>
            <person name="Beyhan S."/>
            <person name="Sundermann A.J."/>
            <person name="Mounaud S."/>
            <person name="Pasculle A.W."/>
            <person name="Nierman W.C."/>
            <person name="Driscoll E."/>
            <person name="Cumbie R."/>
            <person name="Clancy C.J."/>
            <person name="Dupont C.L."/>
        </authorList>
    </citation>
    <scope>NUCLEOTIDE SEQUENCE</scope>
    <source>
        <strain evidence="7">GL11</strain>
    </source>
</reference>
<dbReference type="InterPro" id="IPR020843">
    <property type="entry name" value="ER"/>
</dbReference>
<keyword evidence="8" id="KW-1185">Reference proteome</keyword>
<organism evidence="7 8">
    <name type="scientific">Rhizopus oryzae</name>
    <name type="common">Mucormycosis agent</name>
    <name type="synonym">Rhizopus arrhizus var. delemar</name>
    <dbReference type="NCBI Taxonomy" id="64495"/>
    <lineage>
        <taxon>Eukaryota</taxon>
        <taxon>Fungi</taxon>
        <taxon>Fungi incertae sedis</taxon>
        <taxon>Mucoromycota</taxon>
        <taxon>Mucoromycotina</taxon>
        <taxon>Mucoromycetes</taxon>
        <taxon>Mucorales</taxon>
        <taxon>Mucorineae</taxon>
        <taxon>Rhizopodaceae</taxon>
        <taxon>Rhizopus</taxon>
    </lineage>
</organism>
<evidence type="ECO:0000313" key="8">
    <source>
        <dbReference type="Proteomes" id="UP000716291"/>
    </source>
</evidence>
<proteinExistence type="inferred from homology"/>
<evidence type="ECO:0000256" key="4">
    <source>
        <dbReference type="ARBA" id="ARBA00023002"/>
    </source>
</evidence>
<comment type="cofactor">
    <cofactor evidence="1 5">
        <name>Zn(2+)</name>
        <dbReference type="ChEBI" id="CHEBI:29105"/>
    </cofactor>
</comment>
<dbReference type="InterPro" id="IPR036291">
    <property type="entry name" value="NAD(P)-bd_dom_sf"/>
</dbReference>
<dbReference type="CDD" id="cd05283">
    <property type="entry name" value="CAD1"/>
    <property type="match status" value="1"/>
</dbReference>
<dbReference type="Gene3D" id="3.40.50.720">
    <property type="entry name" value="NAD(P)-binding Rossmann-like Domain"/>
    <property type="match status" value="1"/>
</dbReference>
<sequence length="348" mass="38597">MADNDTFTAWTCTGKGEPLVEMQHQLKQWDEDSVELQITHCGICGSDIHTLDSGWGPTDYPCVVGHEIAGTVTRVGKNVKRLKVGDRAGLGAACWSCKNCLSCSQGRENVCETGYIQTYNDHWPSGEKTYGGYADKWRGDQLYVCKFPDNITNENASTLLCGGLTTFAPLKRWNVGPESTVGVLGIGGLGHFGIMFAKAMGATVIGLSSSERKRDTAFDLGCDDYVVVNNNEAMSKYTNKLTHILCTGVGEDFTWEPYFNILRPNGVFINVNAPDFKYPPVPLMMLLFKQIIICGSMVGSPSDTEEMLRFAADKNIRAWYKKYPMKDVNKALQDFRAGLPRFRFVLEN</sequence>
<keyword evidence="3 5" id="KW-0862">Zinc</keyword>
<dbReference type="InterPro" id="IPR013154">
    <property type="entry name" value="ADH-like_N"/>
</dbReference>
<dbReference type="OrthoDB" id="1879366at2759"/>
<dbReference type="Pfam" id="PF00107">
    <property type="entry name" value="ADH_zinc_N"/>
    <property type="match status" value="1"/>
</dbReference>
<evidence type="ECO:0000256" key="3">
    <source>
        <dbReference type="ARBA" id="ARBA00022833"/>
    </source>
</evidence>
<dbReference type="SUPFAM" id="SSF51735">
    <property type="entry name" value="NAD(P)-binding Rossmann-fold domains"/>
    <property type="match status" value="1"/>
</dbReference>
<dbReference type="GO" id="GO:0008270">
    <property type="term" value="F:zinc ion binding"/>
    <property type="evidence" value="ECO:0007669"/>
    <property type="project" value="InterPro"/>
</dbReference>
<dbReference type="SMART" id="SM00829">
    <property type="entry name" value="PKS_ER"/>
    <property type="match status" value="1"/>
</dbReference>
<accession>A0A9P6XKF0</accession>
<dbReference type="InterPro" id="IPR011032">
    <property type="entry name" value="GroES-like_sf"/>
</dbReference>
<dbReference type="FunFam" id="3.40.50.720:FF:000022">
    <property type="entry name" value="Cinnamyl alcohol dehydrogenase"/>
    <property type="match status" value="1"/>
</dbReference>
<dbReference type="InterPro" id="IPR013149">
    <property type="entry name" value="ADH-like_C"/>
</dbReference>
<evidence type="ECO:0000313" key="7">
    <source>
        <dbReference type="EMBL" id="KAG1315644.1"/>
    </source>
</evidence>
<dbReference type="AlphaFoldDB" id="A0A9P6XKF0"/>
<comment type="caution">
    <text evidence="7">The sequence shown here is derived from an EMBL/GenBank/DDBJ whole genome shotgun (WGS) entry which is preliminary data.</text>
</comment>
<dbReference type="Gene3D" id="3.90.180.10">
    <property type="entry name" value="Medium-chain alcohol dehydrogenases, catalytic domain"/>
    <property type="match status" value="1"/>
</dbReference>